<dbReference type="InterPro" id="IPR036412">
    <property type="entry name" value="HAD-like_sf"/>
</dbReference>
<dbReference type="Gene3D" id="3.40.50.1000">
    <property type="entry name" value="HAD superfamily/HAD-like"/>
    <property type="match status" value="1"/>
</dbReference>
<gene>
    <name evidence="1" type="primary">GEP4</name>
    <name evidence="1" type="ORF">FOA43_001827</name>
</gene>
<dbReference type="FunFam" id="3.40.50.1000:FF:000165">
    <property type="entry name" value="HAD superfamily phosphatase"/>
    <property type="match status" value="1"/>
</dbReference>
<dbReference type="RefSeq" id="XP_038778062.1">
    <property type="nucleotide sequence ID" value="XM_038922134.1"/>
</dbReference>
<dbReference type="GeneID" id="62195228"/>
<dbReference type="Pfam" id="PF09419">
    <property type="entry name" value="PGP_phosphatase"/>
    <property type="match status" value="1"/>
</dbReference>
<dbReference type="PANTHER" id="PTHR19288:SF25">
    <property type="entry name" value="PHOSPHATIDYLGLYCEROPHOSPHATASE GEP4, MITOCHONDRIAL"/>
    <property type="match status" value="1"/>
</dbReference>
<name>A0A875RUE8_EENNA</name>
<dbReference type="InterPro" id="IPR010021">
    <property type="entry name" value="PGPP1/Gep4"/>
</dbReference>
<accession>A0A875RUE8</accession>
<dbReference type="AlphaFoldDB" id="A0A875RUE8"/>
<dbReference type="OrthoDB" id="198652at2759"/>
<reference evidence="1" key="1">
    <citation type="submission" date="2020-10" db="EMBL/GenBank/DDBJ databases">
        <authorList>
            <person name="Roach M.J.R."/>
        </authorList>
    </citation>
    <scope>NUCLEOTIDE SEQUENCE</scope>
    <source>
        <strain evidence="1">CBS 1945</strain>
    </source>
</reference>
<dbReference type="InterPro" id="IPR023214">
    <property type="entry name" value="HAD_sf"/>
</dbReference>
<sequence length="195" mass="21846">MLGANLSGTLNTLRLLTRPELCIPHLAIPTFNDLPVPIVISGRGPIKAVVLDKDNCFAKPYENRVWPQYADKWTQLTRCYPGSRLLIVSNTAGTEDDKDYKQAKVIELNTGIPVLRHSTKKPGCWNEIIMYFKQKGVCDSSRDIAVVGDRLFTDILMANLMGSSGVWISTGVIQSNSWIVNFEKDVYRTVKSRNT</sequence>
<dbReference type="InterPro" id="IPR027706">
    <property type="entry name" value="PGP_Pase"/>
</dbReference>
<dbReference type="Proteomes" id="UP000662931">
    <property type="component" value="Chromosome 1"/>
</dbReference>
<dbReference type="EMBL" id="CP064812">
    <property type="protein sequence ID" value="QPG74497.1"/>
    <property type="molecule type" value="Genomic_DNA"/>
</dbReference>
<dbReference type="KEGG" id="bnn:FOA43_001827"/>
<evidence type="ECO:0000313" key="2">
    <source>
        <dbReference type="Proteomes" id="UP000662931"/>
    </source>
</evidence>
<dbReference type="PANTHER" id="PTHR19288">
    <property type="entry name" value="4-NITROPHENYLPHOSPHATASE-RELATED"/>
    <property type="match status" value="1"/>
</dbReference>
<dbReference type="GO" id="GO:0032049">
    <property type="term" value="P:cardiolipin biosynthetic process"/>
    <property type="evidence" value="ECO:0007669"/>
    <property type="project" value="TreeGrafter"/>
</dbReference>
<dbReference type="NCBIfam" id="TIGR01668">
    <property type="entry name" value="YqeG_hyp_ppase"/>
    <property type="match status" value="1"/>
</dbReference>
<protein>
    <submittedName>
        <fullName evidence="1">Phosphatidylglycerophosphatase gep4 mitochondrial</fullName>
    </submittedName>
</protein>
<keyword evidence="2" id="KW-1185">Reference proteome</keyword>
<dbReference type="GO" id="GO:0005739">
    <property type="term" value="C:mitochondrion"/>
    <property type="evidence" value="ECO:0007669"/>
    <property type="project" value="TreeGrafter"/>
</dbReference>
<evidence type="ECO:0000313" key="1">
    <source>
        <dbReference type="EMBL" id="QPG74497.1"/>
    </source>
</evidence>
<organism evidence="1 2">
    <name type="scientific">Eeniella nana</name>
    <name type="common">Yeast</name>
    <name type="synonym">Brettanomyces nanus</name>
    <dbReference type="NCBI Taxonomy" id="13502"/>
    <lineage>
        <taxon>Eukaryota</taxon>
        <taxon>Fungi</taxon>
        <taxon>Dikarya</taxon>
        <taxon>Ascomycota</taxon>
        <taxon>Saccharomycotina</taxon>
        <taxon>Pichiomycetes</taxon>
        <taxon>Pichiales</taxon>
        <taxon>Pichiaceae</taxon>
        <taxon>Brettanomyces</taxon>
    </lineage>
</organism>
<proteinExistence type="predicted"/>
<dbReference type="SUPFAM" id="SSF56784">
    <property type="entry name" value="HAD-like"/>
    <property type="match status" value="1"/>
</dbReference>
<dbReference type="GO" id="GO:0008962">
    <property type="term" value="F:phosphatidylglycerophosphatase activity"/>
    <property type="evidence" value="ECO:0007669"/>
    <property type="project" value="InterPro"/>
</dbReference>